<dbReference type="InterPro" id="IPR008979">
    <property type="entry name" value="Galactose-bd-like_sf"/>
</dbReference>
<dbReference type="Proteomes" id="UP000295793">
    <property type="component" value="Unassembled WGS sequence"/>
</dbReference>
<dbReference type="InterPro" id="IPR013424">
    <property type="entry name" value="Ice-binding_C"/>
</dbReference>
<gene>
    <name evidence="3" type="ORF">BCF53_10792</name>
</gene>
<keyword evidence="1" id="KW-0732">Signal</keyword>
<proteinExistence type="predicted"/>
<reference evidence="3 4" key="1">
    <citation type="submission" date="2019-03" db="EMBL/GenBank/DDBJ databases">
        <title>Genomic Encyclopedia of Archaeal and Bacterial Type Strains, Phase II (KMG-II): from individual species to whole genera.</title>
        <authorList>
            <person name="Goeker M."/>
        </authorList>
    </citation>
    <scope>NUCLEOTIDE SEQUENCE [LARGE SCALE GENOMIC DNA]</scope>
    <source>
        <strain evidence="3 4">DSM 15388</strain>
    </source>
</reference>
<dbReference type="AlphaFoldDB" id="A0A4R3I5V7"/>
<dbReference type="NCBIfam" id="TIGR02595">
    <property type="entry name" value="PEP_CTERM"/>
    <property type="match status" value="1"/>
</dbReference>
<dbReference type="SUPFAM" id="SSF49785">
    <property type="entry name" value="Galactose-binding domain-like"/>
    <property type="match status" value="1"/>
</dbReference>
<dbReference type="RefSeq" id="WP_165901870.1">
    <property type="nucleotide sequence ID" value="NZ_SLZR01000007.1"/>
</dbReference>
<evidence type="ECO:0000313" key="3">
    <source>
        <dbReference type="EMBL" id="TCS41078.1"/>
    </source>
</evidence>
<dbReference type="Gene3D" id="2.60.120.260">
    <property type="entry name" value="Galactose-binding domain-like"/>
    <property type="match status" value="1"/>
</dbReference>
<protein>
    <submittedName>
        <fullName evidence="3">Putative secreted protein with PEP-CTERM sorting signal</fullName>
    </submittedName>
</protein>
<evidence type="ECO:0000313" key="4">
    <source>
        <dbReference type="Proteomes" id="UP000295793"/>
    </source>
</evidence>
<name>A0A4R3I5V7_9GAMM</name>
<feature type="signal peptide" evidence="1">
    <location>
        <begin position="1"/>
        <end position="21"/>
    </location>
</feature>
<feature type="domain" description="Ice-binding protein C-terminal" evidence="2">
    <location>
        <begin position="212"/>
        <end position="235"/>
    </location>
</feature>
<sequence length="242" mass="25456">MNLKKTLLLTSAALFSASSYATVLTFNSSSETVADELTFTADSGVSVTVSSGVSYRAENVASVDFDLGSVTTNDASNVYQGILGLGATSTLTTTNGCNSDSNAIDQNLRSCSGGDEILFFDFSTDVTLDTVWFTEVSDGTSNNTTLYNIFYSTDGYTYTSVFDATRNGLHQYAAETDGSLSTLISATYEYWAVAVTGWNDADGAYINAIEFTVPEPATLALLALGLGGIVASRRKVKSSSAA</sequence>
<keyword evidence="4" id="KW-1185">Reference proteome</keyword>
<accession>A0A4R3I5V7</accession>
<dbReference type="EMBL" id="SLZR01000007">
    <property type="protein sequence ID" value="TCS41078.1"/>
    <property type="molecule type" value="Genomic_DNA"/>
</dbReference>
<evidence type="ECO:0000256" key="1">
    <source>
        <dbReference type="SAM" id="SignalP"/>
    </source>
</evidence>
<dbReference type="Pfam" id="PF07589">
    <property type="entry name" value="PEP-CTERM"/>
    <property type="match status" value="1"/>
</dbReference>
<comment type="caution">
    <text evidence="3">The sequence shown here is derived from an EMBL/GenBank/DDBJ whole genome shotgun (WGS) entry which is preliminary data.</text>
</comment>
<organism evidence="3 4">
    <name type="scientific">Reinekea marinisedimentorum</name>
    <dbReference type="NCBI Taxonomy" id="230495"/>
    <lineage>
        <taxon>Bacteria</taxon>
        <taxon>Pseudomonadati</taxon>
        <taxon>Pseudomonadota</taxon>
        <taxon>Gammaproteobacteria</taxon>
        <taxon>Oceanospirillales</taxon>
        <taxon>Saccharospirillaceae</taxon>
        <taxon>Reinekea</taxon>
    </lineage>
</organism>
<evidence type="ECO:0000259" key="2">
    <source>
        <dbReference type="Pfam" id="PF07589"/>
    </source>
</evidence>
<feature type="chain" id="PRO_5021009499" evidence="1">
    <location>
        <begin position="22"/>
        <end position="242"/>
    </location>
</feature>